<keyword evidence="2" id="KW-1185">Reference proteome</keyword>
<evidence type="ECO:0000313" key="1">
    <source>
        <dbReference type="EMBL" id="KOS19330.1"/>
    </source>
</evidence>
<dbReference type="AlphaFoldDB" id="A0A0M8N3Q7"/>
<proteinExistence type="predicted"/>
<keyword evidence="1" id="KW-0830">Ubiquinone</keyword>
<dbReference type="OrthoDB" id="2120038at2759"/>
<dbReference type="STRING" id="150374.A0A0M8N3Q7"/>
<comment type="caution">
    <text evidence="1">The sequence shown here is derived from an EMBL/GenBank/DDBJ whole genome shotgun (WGS) entry which is preliminary data.</text>
</comment>
<sequence length="165" mass="18734">MLAARQRASLLARQIQRTTRSYASHSHGHHAPAPKDESFGKGSMFFVATFFGTVLFYQFTPKEGENSAITNLINKYRSKAEDWAEINAVHTKAMEQAGYDRNLFENASSKHRYVDIAYPEAFTSHAPRNVQAGQLISLDHVVEHYRQQHIKDEERKAAKLTAQKA</sequence>
<dbReference type="GO" id="GO:0005739">
    <property type="term" value="C:mitochondrion"/>
    <property type="evidence" value="ECO:0007669"/>
    <property type="project" value="InterPro"/>
</dbReference>
<gene>
    <name evidence="1" type="ORF">ESCO_000892</name>
</gene>
<name>A0A0M8N3Q7_ESCWE</name>
<evidence type="ECO:0000313" key="2">
    <source>
        <dbReference type="Proteomes" id="UP000053831"/>
    </source>
</evidence>
<dbReference type="InterPro" id="IPR034444">
    <property type="entry name" value="Nuo17.8"/>
</dbReference>
<protein>
    <submittedName>
        <fullName evidence="1">NADH-ubiquinone oxidoreductase 17.8 kDa subunit</fullName>
    </submittedName>
</protein>
<reference evidence="1 2" key="1">
    <citation type="submission" date="2015-07" db="EMBL/GenBank/DDBJ databases">
        <title>The genome of the fungus Escovopsis weberi, a specialized disease agent of ant agriculture.</title>
        <authorList>
            <person name="de Man T.J."/>
            <person name="Stajich J.E."/>
            <person name="Kubicek C.P."/>
            <person name="Chenthamara K."/>
            <person name="Atanasova L."/>
            <person name="Druzhinina I.S."/>
            <person name="Birnbaum S."/>
            <person name="Barribeau S.M."/>
            <person name="Teiling C."/>
            <person name="Suen G."/>
            <person name="Currie C."/>
            <person name="Gerardo N.M."/>
        </authorList>
    </citation>
    <scope>NUCLEOTIDE SEQUENCE [LARGE SCALE GENOMIC DNA]</scope>
</reference>
<accession>A0A0M8N3Q7</accession>
<dbReference type="PANTHER" id="PTHR42100:SF1">
    <property type="entry name" value="OXIDOREDUCTASE 178 KDA SUBUNIT, PUTATIVE (AFU_ORTHOLOGUE AFUA_8G04320)-RELATED"/>
    <property type="match status" value="1"/>
</dbReference>
<dbReference type="PANTHER" id="PTHR42100">
    <property type="entry name" value="OXIDOREDUCTASE 178 KDA SUBUNIT, PUTATIVE (AFU_ORTHOLOGUE AFUA_8G04320)-RELATED"/>
    <property type="match status" value="1"/>
</dbReference>
<organism evidence="1 2">
    <name type="scientific">Escovopsis weberi</name>
    <dbReference type="NCBI Taxonomy" id="150374"/>
    <lineage>
        <taxon>Eukaryota</taxon>
        <taxon>Fungi</taxon>
        <taxon>Dikarya</taxon>
        <taxon>Ascomycota</taxon>
        <taxon>Pezizomycotina</taxon>
        <taxon>Sordariomycetes</taxon>
        <taxon>Hypocreomycetidae</taxon>
        <taxon>Hypocreales</taxon>
        <taxon>Hypocreaceae</taxon>
        <taxon>Escovopsis</taxon>
    </lineage>
</organism>
<dbReference type="EMBL" id="LGSR01000020">
    <property type="protein sequence ID" value="KOS19330.1"/>
    <property type="molecule type" value="Genomic_DNA"/>
</dbReference>
<dbReference type="Proteomes" id="UP000053831">
    <property type="component" value="Unassembled WGS sequence"/>
</dbReference>